<keyword evidence="1" id="KW-0472">Membrane</keyword>
<keyword evidence="1" id="KW-0812">Transmembrane</keyword>
<dbReference type="AlphaFoldDB" id="A0A6M3K282"/>
<gene>
    <name evidence="2" type="ORF">MM415A01536_0006</name>
</gene>
<sequence length="99" mass="10955">MDNPGKVNMTRETVRQLPPIRVIGNGEILRWAGFLLVLGMAFGAGFMWLGKLESQVSTNTSEVKSHRSALTQIREDLGVIKGYLRLLAVEDKPSKEKGT</sequence>
<evidence type="ECO:0000313" key="2">
    <source>
        <dbReference type="EMBL" id="QJA76279.1"/>
    </source>
</evidence>
<keyword evidence="1" id="KW-1133">Transmembrane helix</keyword>
<name>A0A6M3K282_9ZZZZ</name>
<proteinExistence type="predicted"/>
<reference evidence="2" key="1">
    <citation type="submission" date="2020-03" db="EMBL/GenBank/DDBJ databases">
        <title>The deep terrestrial virosphere.</title>
        <authorList>
            <person name="Holmfeldt K."/>
            <person name="Nilsson E."/>
            <person name="Simone D."/>
            <person name="Lopez-Fernandez M."/>
            <person name="Wu X."/>
            <person name="de Brujin I."/>
            <person name="Lundin D."/>
            <person name="Andersson A."/>
            <person name="Bertilsson S."/>
            <person name="Dopson M."/>
        </authorList>
    </citation>
    <scope>NUCLEOTIDE SEQUENCE</scope>
    <source>
        <strain evidence="2">MM415A01536</strain>
    </source>
</reference>
<accession>A0A6M3K282</accession>
<protein>
    <submittedName>
        <fullName evidence="2">Uncharacterized protein</fullName>
    </submittedName>
</protein>
<organism evidence="2">
    <name type="scientific">viral metagenome</name>
    <dbReference type="NCBI Taxonomy" id="1070528"/>
    <lineage>
        <taxon>unclassified sequences</taxon>
        <taxon>metagenomes</taxon>
        <taxon>organismal metagenomes</taxon>
    </lineage>
</organism>
<feature type="transmembrane region" description="Helical" evidence="1">
    <location>
        <begin position="28"/>
        <end position="49"/>
    </location>
</feature>
<evidence type="ECO:0000256" key="1">
    <source>
        <dbReference type="SAM" id="Phobius"/>
    </source>
</evidence>
<dbReference type="EMBL" id="MT142215">
    <property type="protein sequence ID" value="QJA76279.1"/>
    <property type="molecule type" value="Genomic_DNA"/>
</dbReference>